<dbReference type="InterPro" id="IPR017972">
    <property type="entry name" value="Cyt_P450_CS"/>
</dbReference>
<sequence>MLTTGSAPWAVPVLGHAYQLGRRPLDFLDSLPAHGDLVQIKLGPWRAHVLCHPDLVHQVLVDDRTFDKGGPFIDRFRDVVGDSLGTCRHRDHRRQRRLVQPAFHRRRMPGYGAVASERIDAVIRSWQHGQMIDVPAEMHDLTMATVTRTLFANAVEAPLITEIGRCVEAVTRGVARRVVLPVTLIGKIPTTGNRRFDRARDRLHRLTGGLIADYRRAGVDHGDLLSMLLTTEDDDGPGMTDEEIHDQVLMFFLAAVEATPALLSWACYLLGRHPEIQARLQDEADAVLAGSVAEHDDLPRLGLTQRVVTETLRLYPPGWLLTRTTTADVELAGHPVPAGTTIVFSPYLLGRRAELFPDPGRFDPDRWLDGEMRLPRGAFVPFGEGARKCIGDGFAKNQAALTLASIAARWRLQLTPSFRVRAAWRAVLAPRSLPMRPARR</sequence>
<dbReference type="GO" id="GO:0016705">
    <property type="term" value="F:oxidoreductase activity, acting on paired donors, with incorporation or reduction of molecular oxygen"/>
    <property type="evidence" value="ECO:0007669"/>
    <property type="project" value="InterPro"/>
</dbReference>
<dbReference type="GO" id="GO:0005506">
    <property type="term" value="F:iron ion binding"/>
    <property type="evidence" value="ECO:0007669"/>
    <property type="project" value="InterPro"/>
</dbReference>
<evidence type="ECO:0000256" key="1">
    <source>
        <dbReference type="ARBA" id="ARBA00010617"/>
    </source>
</evidence>
<dbReference type="InterPro" id="IPR002401">
    <property type="entry name" value="Cyt_P450_E_grp-I"/>
</dbReference>
<keyword evidence="2 7" id="KW-0349">Heme</keyword>
<dbReference type="PANTHER" id="PTHR24291">
    <property type="entry name" value="CYTOCHROME P450 FAMILY 4"/>
    <property type="match status" value="1"/>
</dbReference>
<keyword evidence="5 7" id="KW-0408">Iron</keyword>
<evidence type="ECO:0000256" key="4">
    <source>
        <dbReference type="ARBA" id="ARBA00023002"/>
    </source>
</evidence>
<dbReference type="PRINTS" id="PR00385">
    <property type="entry name" value="P450"/>
</dbReference>
<keyword evidence="4 8" id="KW-0560">Oxidoreductase</keyword>
<dbReference type="InterPro" id="IPR050196">
    <property type="entry name" value="Cytochrome_P450_Monoox"/>
</dbReference>
<dbReference type="PRINTS" id="PR00463">
    <property type="entry name" value="EP450I"/>
</dbReference>
<evidence type="ECO:0000313" key="10">
    <source>
        <dbReference type="Proteomes" id="UP000468735"/>
    </source>
</evidence>
<comment type="cofactor">
    <cofactor evidence="7">
        <name>heme</name>
        <dbReference type="ChEBI" id="CHEBI:30413"/>
    </cofactor>
</comment>
<organism evidence="9 10">
    <name type="scientific">Actinomadura rudentiformis</name>
    <dbReference type="NCBI Taxonomy" id="359158"/>
    <lineage>
        <taxon>Bacteria</taxon>
        <taxon>Bacillati</taxon>
        <taxon>Actinomycetota</taxon>
        <taxon>Actinomycetes</taxon>
        <taxon>Streptosporangiales</taxon>
        <taxon>Thermomonosporaceae</taxon>
        <taxon>Actinomadura</taxon>
    </lineage>
</organism>
<dbReference type="Gene3D" id="1.10.630.10">
    <property type="entry name" value="Cytochrome P450"/>
    <property type="match status" value="1"/>
</dbReference>
<dbReference type="Proteomes" id="UP000468735">
    <property type="component" value="Unassembled WGS sequence"/>
</dbReference>
<dbReference type="RefSeq" id="WP_151562812.1">
    <property type="nucleotide sequence ID" value="NZ_WBMT01000010.1"/>
</dbReference>
<evidence type="ECO:0000256" key="7">
    <source>
        <dbReference type="PIRSR" id="PIRSR602401-1"/>
    </source>
</evidence>
<evidence type="ECO:0000256" key="6">
    <source>
        <dbReference type="ARBA" id="ARBA00023033"/>
    </source>
</evidence>
<dbReference type="AlphaFoldDB" id="A0A6H9YM84"/>
<protein>
    <submittedName>
        <fullName evidence="9">Cytochrome P450</fullName>
    </submittedName>
</protein>
<dbReference type="PANTHER" id="PTHR24291:SF50">
    <property type="entry name" value="BIFUNCTIONAL ALBAFLAVENONE MONOOXYGENASE_TERPENE SYNTHASE"/>
    <property type="match status" value="1"/>
</dbReference>
<name>A0A6H9YM84_9ACTN</name>
<reference evidence="9 10" key="1">
    <citation type="submission" date="2019-09" db="EMBL/GenBank/DDBJ databases">
        <title>Actinomadura physcomitrii sp. nov., a novel actinomycete isolated from moss [Physcomitrium sphaericum (Ludw) Fuernr].</title>
        <authorList>
            <person name="Zhuang X."/>
            <person name="Liu C."/>
        </authorList>
    </citation>
    <scope>NUCLEOTIDE SEQUENCE [LARGE SCALE GENOMIC DNA]</scope>
    <source>
        <strain evidence="9 10">HMC1</strain>
    </source>
</reference>
<dbReference type="OrthoDB" id="3217230at2"/>
<dbReference type="Pfam" id="PF00067">
    <property type="entry name" value="p450"/>
    <property type="match status" value="1"/>
</dbReference>
<dbReference type="GO" id="GO:0020037">
    <property type="term" value="F:heme binding"/>
    <property type="evidence" value="ECO:0007669"/>
    <property type="project" value="InterPro"/>
</dbReference>
<dbReference type="SUPFAM" id="SSF48264">
    <property type="entry name" value="Cytochrome P450"/>
    <property type="match status" value="1"/>
</dbReference>
<evidence type="ECO:0000313" key="9">
    <source>
        <dbReference type="EMBL" id="KAB2346910.1"/>
    </source>
</evidence>
<dbReference type="CDD" id="cd11049">
    <property type="entry name" value="CYP170A1-like"/>
    <property type="match status" value="1"/>
</dbReference>
<dbReference type="InterPro" id="IPR001128">
    <property type="entry name" value="Cyt_P450"/>
</dbReference>
<dbReference type="InterPro" id="IPR036396">
    <property type="entry name" value="Cyt_P450_sf"/>
</dbReference>
<evidence type="ECO:0000256" key="3">
    <source>
        <dbReference type="ARBA" id="ARBA00022723"/>
    </source>
</evidence>
<comment type="similarity">
    <text evidence="1 8">Belongs to the cytochrome P450 family.</text>
</comment>
<accession>A0A6H9YM84</accession>
<gene>
    <name evidence="9" type="ORF">F8566_22200</name>
</gene>
<proteinExistence type="inferred from homology"/>
<evidence type="ECO:0000256" key="5">
    <source>
        <dbReference type="ARBA" id="ARBA00023004"/>
    </source>
</evidence>
<dbReference type="PROSITE" id="PS00086">
    <property type="entry name" value="CYTOCHROME_P450"/>
    <property type="match status" value="1"/>
</dbReference>
<evidence type="ECO:0000256" key="8">
    <source>
        <dbReference type="RuleBase" id="RU000461"/>
    </source>
</evidence>
<dbReference type="GO" id="GO:0004497">
    <property type="term" value="F:monooxygenase activity"/>
    <property type="evidence" value="ECO:0007669"/>
    <property type="project" value="UniProtKB-KW"/>
</dbReference>
<comment type="caution">
    <text evidence="9">The sequence shown here is derived from an EMBL/GenBank/DDBJ whole genome shotgun (WGS) entry which is preliminary data.</text>
</comment>
<dbReference type="EMBL" id="WBMT01000010">
    <property type="protein sequence ID" value="KAB2346910.1"/>
    <property type="molecule type" value="Genomic_DNA"/>
</dbReference>
<keyword evidence="10" id="KW-1185">Reference proteome</keyword>
<keyword evidence="3 7" id="KW-0479">Metal-binding</keyword>
<evidence type="ECO:0000256" key="2">
    <source>
        <dbReference type="ARBA" id="ARBA00022617"/>
    </source>
</evidence>
<feature type="binding site" description="axial binding residue" evidence="7">
    <location>
        <position position="389"/>
    </location>
    <ligand>
        <name>heme</name>
        <dbReference type="ChEBI" id="CHEBI:30413"/>
    </ligand>
    <ligandPart>
        <name>Fe</name>
        <dbReference type="ChEBI" id="CHEBI:18248"/>
    </ligandPart>
</feature>
<keyword evidence="6 8" id="KW-0503">Monooxygenase</keyword>